<reference evidence="1 2" key="2">
    <citation type="journal article" date="2012" name="Stand. Genomic Sci.">
        <title>Complete genome sequence of the sulfate-reducing firmicute Desulfotomaculum ruminis type strain (DL(T)).</title>
        <authorList>
            <person name="Spring S."/>
            <person name="Visser M."/>
            <person name="Lu M."/>
            <person name="Copeland A."/>
            <person name="Lapidus A."/>
            <person name="Lucas S."/>
            <person name="Cheng J.F."/>
            <person name="Han C."/>
            <person name="Tapia R."/>
            <person name="Goodwin L.A."/>
            <person name="Pitluck S."/>
            <person name="Ivanova N."/>
            <person name="Land M."/>
            <person name="Hauser L."/>
            <person name="Larimer F."/>
            <person name="Rohde M."/>
            <person name="Goker M."/>
            <person name="Detter J.C."/>
            <person name="Kyrpides N.C."/>
            <person name="Woyke T."/>
            <person name="Schaap P.J."/>
            <person name="Plugge C.M."/>
            <person name="Muyzer G."/>
            <person name="Kuever J."/>
            <person name="Pereira I.A."/>
            <person name="Parshina S.N."/>
            <person name="Bernier-Latmani R."/>
            <person name="Stams A.J."/>
            <person name="Klenk H.P."/>
        </authorList>
    </citation>
    <scope>NUCLEOTIDE SEQUENCE [LARGE SCALE GENOMIC DNA]</scope>
    <source>
        <strain evidence="2">ATCC 23193 / DSM 2154 / NCIB 8452 / DL</strain>
    </source>
</reference>
<dbReference type="STRING" id="696281.Desru_1174"/>
<dbReference type="Proteomes" id="UP000009234">
    <property type="component" value="Chromosome"/>
</dbReference>
<keyword evidence="2" id="KW-1185">Reference proteome</keyword>
<dbReference type="OrthoDB" id="2078986at2"/>
<name>F6DMZ1_DESRL</name>
<dbReference type="EMBL" id="CP002780">
    <property type="protein sequence ID" value="AEG59449.1"/>
    <property type="molecule type" value="Genomic_DNA"/>
</dbReference>
<evidence type="ECO:0000313" key="1">
    <source>
        <dbReference type="EMBL" id="AEG59449.1"/>
    </source>
</evidence>
<reference evidence="2" key="1">
    <citation type="submission" date="2011-05" db="EMBL/GenBank/DDBJ databases">
        <title>Complete sequence of Desulfotomaculum ruminis DSM 2154.</title>
        <authorList>
            <person name="Lucas S."/>
            <person name="Copeland A."/>
            <person name="Lapidus A."/>
            <person name="Cheng J.-F."/>
            <person name="Goodwin L."/>
            <person name="Pitluck S."/>
            <person name="Lu M."/>
            <person name="Detter J.C."/>
            <person name="Han C."/>
            <person name="Tapia R."/>
            <person name="Land M."/>
            <person name="Hauser L."/>
            <person name="Kyrpides N."/>
            <person name="Ivanova N."/>
            <person name="Mikhailova N."/>
            <person name="Pagani I."/>
            <person name="Stams A.J.M."/>
            <person name="Plugge C.M."/>
            <person name="Muyzer G."/>
            <person name="Kuever J."/>
            <person name="Parshina S.N."/>
            <person name="Ivanova A.E."/>
            <person name="Nazina T.N."/>
            <person name="Brambilla E."/>
            <person name="Spring S."/>
            <person name="Klenk H.-P."/>
            <person name="Woyke T."/>
        </authorList>
    </citation>
    <scope>NUCLEOTIDE SEQUENCE [LARGE SCALE GENOMIC DNA]</scope>
    <source>
        <strain evidence="2">ATCC 23193 / DSM 2154 / NCIB 8452 / DL</strain>
    </source>
</reference>
<sequence length="947" mass="109164">MNNLIILEENRASLLLAEAVGWLHDYFKCSEEFLQEQFSNSKENNEREKLLKTSLVVEIINKNEKDLGEIQLSFPIGEKLTAPIPKLLHASFYRSALGEKWEKDGLLGYLSRCHRTSHFDKQRRNGGKQSYPGTKISTPFGSEKDVPNCLTERLRALPWNDLLDYNPEKRKKLREKLEALFSEALADTRRPINEVDLWSWGLLVGSLYKAALAGALLTEDVKKQDELTWRLLGVRFKGLDYISEVSRIPDLLARQNLLRHGLDRVRELLEVTYPLGSEVYRDENGSVYVVPDLEDLLQRTDGNGKSLETLIKETFQKDPGEQNVKLQVEGEIQPHIKLEEKSWHGQDPKDWRKYQLPEIGKFLSAVPISQADPNKIRHFWQQHTADVCAVCGLRPQGPGRKSTQRSVCDVCEKRRSDRSKNWAENLQETIWTEEVADVNGRVALVVGQFELTHWLDGVFLSSLFVIEPDPGKQEQQEVSKTPSFSRLRRIWETTRRFWQEVRDEVLETSCTKQPRLKIYLSAEPKLGDYHVYDLVLGSVDLDVVWIPSDKGTGCLLSAANLEYIARRLGAKETENHLPEKAADYIKKCLEQLYAGQPVLRNPEGRTDRKSPNLLEGITITRIDYEETPYAPVIPLLAEPRAFMMLVPACSSLRIIEKIKEKYEREMGKVKDRLPLSLGLVHAGRRIPVRSLLEAGRALLDKSVSFEIWRVGKDQNGKSEIGASMEGRSLLILEQDRPPFRRHFPFNMKDKNPKDPWYPYLFLAQKRTGKNGEAVKRREAEATLPLGKNQTRPNRVVHAANVEEGDQIYFYPSTFDFEFLDTNGRRFEIYYDQEGRRPRRTRPFYLEGLDCFKTIWNCLQHLSKTQRHQLIRTIECVREDWYGQDAGGVSYVDEVFSRFVADTLAGAAWPRGKKWEEIPERIQRKLVKAGVWGELADLAELHMEILKQ</sequence>
<proteinExistence type="predicted"/>
<dbReference type="InterPro" id="IPR014055">
    <property type="entry name" value="CRISPR-assoc_prot_Csx11"/>
</dbReference>
<dbReference type="HOGENOM" id="CLU_007515_0_0_9"/>
<dbReference type="KEGG" id="dru:Desru_1174"/>
<protein>
    <submittedName>
        <fullName evidence="1">CRISPR-associated protein, Csx11 family</fullName>
    </submittedName>
</protein>
<organism evidence="1 2">
    <name type="scientific">Desulforamulus ruminis (strain ATCC 23193 / DSM 2154 / NCIMB 8452 / DL)</name>
    <name type="common">Desulfotomaculum ruminis</name>
    <dbReference type="NCBI Taxonomy" id="696281"/>
    <lineage>
        <taxon>Bacteria</taxon>
        <taxon>Bacillati</taxon>
        <taxon>Bacillota</taxon>
        <taxon>Clostridia</taxon>
        <taxon>Eubacteriales</taxon>
        <taxon>Peptococcaceae</taxon>
        <taxon>Desulforamulus</taxon>
    </lineage>
</organism>
<accession>F6DMZ1</accession>
<dbReference type="NCBIfam" id="TIGR02682">
    <property type="entry name" value="cas_csx11"/>
    <property type="match status" value="1"/>
</dbReference>
<dbReference type="RefSeq" id="WP_013841220.1">
    <property type="nucleotide sequence ID" value="NC_015589.1"/>
</dbReference>
<gene>
    <name evidence="1" type="ordered locus">Desru_1174</name>
</gene>
<evidence type="ECO:0000313" key="2">
    <source>
        <dbReference type="Proteomes" id="UP000009234"/>
    </source>
</evidence>
<dbReference type="AlphaFoldDB" id="F6DMZ1"/>
<dbReference type="eggNOG" id="COG1353">
    <property type="taxonomic scope" value="Bacteria"/>
</dbReference>